<dbReference type="PATRIC" id="fig|1231377.3.peg.1826"/>
<dbReference type="Proteomes" id="UP000006787">
    <property type="component" value="Unassembled WGS sequence"/>
</dbReference>
<organism evidence="3 4">
    <name type="scientific">Lactococcus garvieae DCC43</name>
    <dbReference type="NCBI Taxonomy" id="1231377"/>
    <lineage>
        <taxon>Bacteria</taxon>
        <taxon>Bacillati</taxon>
        <taxon>Bacillota</taxon>
        <taxon>Bacilli</taxon>
        <taxon>Lactobacillales</taxon>
        <taxon>Streptococcaceae</taxon>
        <taxon>Lactococcus</taxon>
    </lineage>
</organism>
<name>K2PH88_9LACT</name>
<sequence>MKFKIIPEHRRTARKFKSDFVSIPEAAMEIQRLIDVSTNNMKGKEILAKIVFEDKQNGELETSIIPFKQGASTNVSYYATKMLEEKYSNAPREIRDAFLNTLKEELEGTEKIDRPVEATIPKEQEQVESKATAVSRSMTECPNCQEDIEENVKYCPYCGFDQTTDLTTIDETLTEEEIPSMEHEKNSSEGFDISQTEYEEVEVEQTQTIPPSSVNDTVQTGGTMTYSDVDSSRSTEVAPLWVNNLPSEIQNIIARGKQFRGKTTIRAEIFEKYKNPQSEEITRKTTAISDEEQNALYAAEQEFIENKRRIAQDFEQKRQFETQKIKDSYSERINKEIEATLEAERSKAKSFTQDMETALNQLIENT</sequence>
<feature type="domain" description="Zinc-ribbon" evidence="2">
    <location>
        <begin position="141"/>
        <end position="160"/>
    </location>
</feature>
<dbReference type="Pfam" id="PF13240">
    <property type="entry name" value="Zn_Ribbon_1"/>
    <property type="match status" value="1"/>
</dbReference>
<evidence type="ECO:0000256" key="1">
    <source>
        <dbReference type="SAM" id="Coils"/>
    </source>
</evidence>
<dbReference type="EMBL" id="AMQS01000032">
    <property type="protein sequence ID" value="EKF50795.1"/>
    <property type="molecule type" value="Genomic_DNA"/>
</dbReference>
<accession>K2PH88</accession>
<evidence type="ECO:0000313" key="3">
    <source>
        <dbReference type="EMBL" id="EKF50795.1"/>
    </source>
</evidence>
<feature type="coiled-coil region" evidence="1">
    <location>
        <begin position="334"/>
        <end position="361"/>
    </location>
</feature>
<evidence type="ECO:0000259" key="2">
    <source>
        <dbReference type="Pfam" id="PF13240"/>
    </source>
</evidence>
<evidence type="ECO:0000313" key="4">
    <source>
        <dbReference type="Proteomes" id="UP000006787"/>
    </source>
</evidence>
<comment type="caution">
    <text evidence="3">The sequence shown here is derived from an EMBL/GenBank/DDBJ whole genome shotgun (WGS) entry which is preliminary data.</text>
</comment>
<gene>
    <name evidence="3" type="ORF">C426_1846</name>
</gene>
<keyword evidence="1" id="KW-0175">Coiled coil</keyword>
<reference evidence="3 4" key="1">
    <citation type="journal article" date="2012" name="J. Bacteriol.">
        <title>Genome Sequence of the Bacteriocin-Producing Strain Lactococcus garvieae DCC43.</title>
        <authorList>
            <person name="Gabrielsen C."/>
            <person name="Brede D.A."/>
            <person name="Hernandez P.E."/>
            <person name="Nes I.F."/>
            <person name="Diep D.B."/>
        </authorList>
    </citation>
    <scope>NUCLEOTIDE SEQUENCE [LARGE SCALE GENOMIC DNA]</scope>
    <source>
        <strain evidence="3 4">DCC43</strain>
    </source>
</reference>
<protein>
    <recommendedName>
        <fullName evidence="2">Zinc-ribbon domain-containing protein</fullName>
    </recommendedName>
</protein>
<dbReference type="InterPro" id="IPR026870">
    <property type="entry name" value="Zinc_ribbon_dom"/>
</dbReference>
<dbReference type="AlphaFoldDB" id="K2PH88"/>
<dbReference type="RefSeq" id="WP_003136423.1">
    <property type="nucleotide sequence ID" value="NZ_AMQS01000032.1"/>
</dbReference>
<proteinExistence type="predicted"/>